<gene>
    <name evidence="2" type="ORF">HOQ43_10800</name>
</gene>
<comment type="caution">
    <text evidence="2">The sequence shown here is derived from an EMBL/GenBank/DDBJ whole genome shotgun (WGS) entry which is preliminary data.</text>
</comment>
<accession>A0A850C6P2</accession>
<dbReference type="Proteomes" id="UP000574690">
    <property type="component" value="Unassembled WGS sequence"/>
</dbReference>
<evidence type="ECO:0000256" key="1">
    <source>
        <dbReference type="SAM" id="Coils"/>
    </source>
</evidence>
<evidence type="ECO:0000313" key="2">
    <source>
        <dbReference type="EMBL" id="NUQ88938.1"/>
    </source>
</evidence>
<dbReference type="AlphaFoldDB" id="A0A850C6P2"/>
<feature type="coiled-coil region" evidence="1">
    <location>
        <begin position="116"/>
        <end position="150"/>
    </location>
</feature>
<evidence type="ECO:0000313" key="3">
    <source>
        <dbReference type="Proteomes" id="UP000574690"/>
    </source>
</evidence>
<reference evidence="2 3" key="1">
    <citation type="submission" date="2020-05" db="EMBL/GenBank/DDBJ databases">
        <title>DNA-SIP metagenomic assembled genomes.</title>
        <authorList>
            <person name="Yu J."/>
        </authorList>
    </citation>
    <scope>NUCLEOTIDE SEQUENCE [LARGE SCALE GENOMIC DNA]</scope>
    <source>
        <strain evidence="2">Bin5.27</strain>
    </source>
</reference>
<sequence length="171" mass="18185">MADPMTPGRLSELTAAAEAAATPPWSTLPITGHSLQGTYVSSFVDIVCAEAGAEDVASGVHVDDAALIVAAPELLAEVTRLHAEAEQSRQAIDTYVGALAVERAEVERLRPMEAALAAEHAALELSEAEVRQLRAQVASLTRELEHATIMCERPNNVCMRKRWTDGGAGDE</sequence>
<name>A0A850C6P2_9ACTN</name>
<organism evidence="2 3">
    <name type="scientific">Glycomyces artemisiae</name>
    <dbReference type="NCBI Taxonomy" id="1076443"/>
    <lineage>
        <taxon>Bacteria</taxon>
        <taxon>Bacillati</taxon>
        <taxon>Actinomycetota</taxon>
        <taxon>Actinomycetes</taxon>
        <taxon>Glycomycetales</taxon>
        <taxon>Glycomycetaceae</taxon>
        <taxon>Glycomyces</taxon>
    </lineage>
</organism>
<keyword evidence="1" id="KW-0175">Coiled coil</keyword>
<protein>
    <submittedName>
        <fullName evidence="2">Uncharacterized protein</fullName>
    </submittedName>
</protein>
<dbReference type="EMBL" id="JABFXE010000451">
    <property type="protein sequence ID" value="NUQ88938.1"/>
    <property type="molecule type" value="Genomic_DNA"/>
</dbReference>
<proteinExistence type="predicted"/>